<dbReference type="SFLD" id="SFLDS00019">
    <property type="entry name" value="Glutathione_Transferase_(cytos"/>
    <property type="match status" value="1"/>
</dbReference>
<dbReference type="InterPro" id="IPR040079">
    <property type="entry name" value="Glutathione_S-Trfase"/>
</dbReference>
<accession>A0A9X4IE79</accession>
<dbReference type="SUPFAM" id="SSF52833">
    <property type="entry name" value="Thioredoxin-like"/>
    <property type="match status" value="1"/>
</dbReference>
<comment type="similarity">
    <text evidence="1">Belongs to the GST superfamily. Zeta family.</text>
</comment>
<dbReference type="CDD" id="cd03042">
    <property type="entry name" value="GST_N_Zeta"/>
    <property type="match status" value="1"/>
</dbReference>
<dbReference type="EMBL" id="JAPQFL010000006">
    <property type="protein sequence ID" value="MDD9328466.1"/>
    <property type="molecule type" value="Genomic_DNA"/>
</dbReference>
<protein>
    <submittedName>
        <fullName evidence="4">Maleylacetoacetate isomerase</fullName>
        <ecNumber evidence="4">5.2.1.2</ecNumber>
    </submittedName>
</protein>
<dbReference type="PROSITE" id="PS50404">
    <property type="entry name" value="GST_NTER"/>
    <property type="match status" value="1"/>
</dbReference>
<dbReference type="GO" id="GO:0006559">
    <property type="term" value="P:L-phenylalanine catabolic process"/>
    <property type="evidence" value="ECO:0007669"/>
    <property type="project" value="TreeGrafter"/>
</dbReference>
<dbReference type="InterPro" id="IPR034333">
    <property type="entry name" value="GST_Zeta_N"/>
</dbReference>
<dbReference type="InterPro" id="IPR010987">
    <property type="entry name" value="Glutathione-S-Trfase_C-like"/>
</dbReference>
<dbReference type="EMBL" id="CP146598">
    <property type="protein sequence ID" value="WWY03858.1"/>
    <property type="molecule type" value="Genomic_DNA"/>
</dbReference>
<dbReference type="InterPro" id="IPR036282">
    <property type="entry name" value="Glutathione-S-Trfase_C_sf"/>
</dbReference>
<keyword evidence="6" id="KW-1185">Reference proteome</keyword>
<dbReference type="InterPro" id="IPR004045">
    <property type="entry name" value="Glutathione_S-Trfase_N"/>
</dbReference>
<sequence length="212" mass="23774">MKLYSFFNSSTSYRVRIALALKGIDYEYTGINIRIGEQASAGYRQLNPAKGVPVWVDGDFVLNQSLAIIEYLDRQYPEPPLLPEEIRLQAEVRAFAYGIASDVHPLNNLRVLKYLTETLSVSEAGKNAWYRHWVAEGLSSAEQVLSNRPASPYCFGGVPTLADVCLIPQMANAERFGCNLNLYPRLTAVYRHCMAQAAFMRAKPECQPDFTA</sequence>
<reference evidence="5" key="2">
    <citation type="submission" date="2024-02" db="EMBL/GenBank/DDBJ databases">
        <title>Neisseria leonii sp. nov.</title>
        <authorList>
            <person name="Boutroux M."/>
            <person name="Favre-Rochex S."/>
            <person name="Gorgette O."/>
            <person name="Touak G."/>
            <person name="Muhle E."/>
            <person name="Chesneau O."/>
            <person name="Clermont D."/>
            <person name="Rahi P."/>
        </authorList>
    </citation>
    <scope>NUCLEOTIDE SEQUENCE</scope>
    <source>
        <strain evidence="5">51.81</strain>
    </source>
</reference>
<evidence type="ECO:0000256" key="1">
    <source>
        <dbReference type="ARBA" id="ARBA00010007"/>
    </source>
</evidence>
<feature type="domain" description="GST C-terminal" evidence="3">
    <location>
        <begin position="85"/>
        <end position="210"/>
    </location>
</feature>
<organism evidence="4">
    <name type="scientific">Neisseria leonii</name>
    <dbReference type="NCBI Taxonomy" id="2995413"/>
    <lineage>
        <taxon>Bacteria</taxon>
        <taxon>Pseudomonadati</taxon>
        <taxon>Pseudomonadota</taxon>
        <taxon>Betaproteobacteria</taxon>
        <taxon>Neisseriales</taxon>
        <taxon>Neisseriaceae</taxon>
        <taxon>Neisseria</taxon>
    </lineage>
</organism>
<evidence type="ECO:0000259" key="2">
    <source>
        <dbReference type="PROSITE" id="PS50404"/>
    </source>
</evidence>
<dbReference type="GO" id="GO:0004364">
    <property type="term" value="F:glutathione transferase activity"/>
    <property type="evidence" value="ECO:0007669"/>
    <property type="project" value="TreeGrafter"/>
</dbReference>
<dbReference type="SFLD" id="SFLDG00358">
    <property type="entry name" value="Main_(cytGST)"/>
    <property type="match status" value="1"/>
</dbReference>
<dbReference type="InterPro" id="IPR034330">
    <property type="entry name" value="GST_Zeta_C"/>
</dbReference>
<dbReference type="SUPFAM" id="SSF47616">
    <property type="entry name" value="GST C-terminal domain-like"/>
    <property type="match status" value="1"/>
</dbReference>
<dbReference type="Gene3D" id="1.20.1050.10">
    <property type="match status" value="1"/>
</dbReference>
<dbReference type="PANTHER" id="PTHR42673:SF4">
    <property type="entry name" value="MALEYLACETOACETATE ISOMERASE"/>
    <property type="match status" value="1"/>
</dbReference>
<dbReference type="Proteomes" id="UP001149607">
    <property type="component" value="Chromosome"/>
</dbReference>
<dbReference type="PANTHER" id="PTHR42673">
    <property type="entry name" value="MALEYLACETOACETATE ISOMERASE"/>
    <property type="match status" value="1"/>
</dbReference>
<dbReference type="GO" id="GO:0016034">
    <property type="term" value="F:maleylacetoacetate isomerase activity"/>
    <property type="evidence" value="ECO:0007669"/>
    <property type="project" value="UniProtKB-EC"/>
</dbReference>
<dbReference type="GO" id="GO:0006749">
    <property type="term" value="P:glutathione metabolic process"/>
    <property type="evidence" value="ECO:0007669"/>
    <property type="project" value="TreeGrafter"/>
</dbReference>
<dbReference type="CDD" id="cd03191">
    <property type="entry name" value="GST_C_Zeta"/>
    <property type="match status" value="1"/>
</dbReference>
<dbReference type="InterPro" id="IPR005955">
    <property type="entry name" value="GST_Zeta"/>
</dbReference>
<dbReference type="Gene3D" id="3.40.30.10">
    <property type="entry name" value="Glutaredoxin"/>
    <property type="match status" value="1"/>
</dbReference>
<feature type="domain" description="GST N-terminal" evidence="2">
    <location>
        <begin position="1"/>
        <end position="80"/>
    </location>
</feature>
<dbReference type="InterPro" id="IPR036249">
    <property type="entry name" value="Thioredoxin-like_sf"/>
</dbReference>
<dbReference type="PROSITE" id="PS50405">
    <property type="entry name" value="GST_CTER"/>
    <property type="match status" value="1"/>
</dbReference>
<name>A0A9X4IE79_9NEIS</name>
<evidence type="ECO:0000259" key="3">
    <source>
        <dbReference type="PROSITE" id="PS50405"/>
    </source>
</evidence>
<dbReference type="AlphaFoldDB" id="A0A9X4IE79"/>
<keyword evidence="4" id="KW-0413">Isomerase</keyword>
<dbReference type="GO" id="GO:0005737">
    <property type="term" value="C:cytoplasm"/>
    <property type="evidence" value="ECO:0007669"/>
    <property type="project" value="InterPro"/>
</dbReference>
<proteinExistence type="inferred from homology"/>
<evidence type="ECO:0000313" key="5">
    <source>
        <dbReference type="EMBL" id="WWY03858.1"/>
    </source>
</evidence>
<evidence type="ECO:0000313" key="4">
    <source>
        <dbReference type="EMBL" id="MDD9328466.1"/>
    </source>
</evidence>
<reference evidence="4" key="1">
    <citation type="submission" date="2022-10" db="EMBL/GenBank/DDBJ databases">
        <authorList>
            <person name="Boutroux M."/>
        </authorList>
    </citation>
    <scope>NUCLEOTIDE SEQUENCE</scope>
    <source>
        <strain evidence="4">51.81</strain>
    </source>
</reference>
<dbReference type="EC" id="5.2.1.2" evidence="4"/>
<evidence type="ECO:0000313" key="6">
    <source>
        <dbReference type="Proteomes" id="UP001149607"/>
    </source>
</evidence>
<dbReference type="Pfam" id="PF02798">
    <property type="entry name" value="GST_N"/>
    <property type="match status" value="1"/>
</dbReference>
<gene>
    <name evidence="4" type="primary">maiA</name>
    <name evidence="4" type="ORF">ORY91_001893</name>
    <name evidence="5" type="ORF">V9W64_03755</name>
</gene>
<dbReference type="RefSeq" id="WP_274585541.1">
    <property type="nucleotide sequence ID" value="NZ_CP145811.1"/>
</dbReference>
<dbReference type="NCBIfam" id="TIGR01262">
    <property type="entry name" value="maiA"/>
    <property type="match status" value="1"/>
</dbReference>